<dbReference type="GO" id="GO:0046983">
    <property type="term" value="F:protein dimerization activity"/>
    <property type="evidence" value="ECO:0007669"/>
    <property type="project" value="InterPro"/>
</dbReference>
<gene>
    <name evidence="3" type="primary">ZBED1_169</name>
    <name evidence="3" type="ORF">N1851_028322</name>
</gene>
<dbReference type="AlphaFoldDB" id="A0AA47M8Z0"/>
<accession>A0AA47M8Z0</accession>
<protein>
    <submittedName>
        <fullName evidence="3">Zinc finger BED domain-containing protein 1</fullName>
    </submittedName>
</protein>
<evidence type="ECO:0000313" key="3">
    <source>
        <dbReference type="EMBL" id="KAK0135825.1"/>
    </source>
</evidence>
<name>A0AA47M8Z0_MERPO</name>
<sequence length="519" mass="58956">MDMRPINVVEGEGFRKLMKKMEPDYTVPKRSSISHTLSLNYSDLRDQVLTLVENSTALSFTTDIWTSVSMEAYMAVTCHFITQEWELCAFVLETKLMEVSHTGVNIAQQLGEAADAFAIPNYKRVAVVHDNASNMKLCTETLKKEPEKWGNVQGVYCSGHTLQLCINTALKQDRIRRTVSAARNLVGHFRKSAKATAALKEKQKQQNVVEHKLIQDVATRWNSTCEMLDRLVEQRWPVTAVLSDPSITKKGDRTLDLTADQWKLAQETAEVLGPLITLTELLSQEGNLSLSATVPMLFNLKKRHLSPEEDDSPAIREMKNTLVTEIDSRWQLLSLEPSSIYLLSSALDQRFKQLKFLNKEKKDFVYIEVVHLAEHLHQRQTVQDSEVEEDPAASHGEEETTAPPPKKKKQQEISMLMQSDDEEEEEEEHDGDSAKKEMEQYLRDTKVAQSGPLAWWKQNGDRYPKLAFAAKHCLCVPATSTPSERIFSKAGYIVNKTRSSLLPENVDKLIFLAHNMKRV</sequence>
<dbReference type="SUPFAM" id="SSF140996">
    <property type="entry name" value="Hermes dimerisation domain"/>
    <property type="match status" value="1"/>
</dbReference>
<dbReference type="InterPro" id="IPR012337">
    <property type="entry name" value="RNaseH-like_sf"/>
</dbReference>
<dbReference type="PANTHER" id="PTHR46481:SF9">
    <property type="entry name" value="ZINC FINGER BED DOMAIN-CONTAINING PROTEIN 1-LIKE"/>
    <property type="match status" value="1"/>
</dbReference>
<keyword evidence="4" id="KW-1185">Reference proteome</keyword>
<dbReference type="Pfam" id="PF05699">
    <property type="entry name" value="Dimer_Tnp_hAT"/>
    <property type="match status" value="1"/>
</dbReference>
<dbReference type="InterPro" id="IPR052035">
    <property type="entry name" value="ZnF_BED_domain_contain"/>
</dbReference>
<proteinExistence type="predicted"/>
<dbReference type="Proteomes" id="UP001174136">
    <property type="component" value="Unassembled WGS sequence"/>
</dbReference>
<dbReference type="PANTHER" id="PTHR46481">
    <property type="entry name" value="ZINC FINGER BED DOMAIN-CONTAINING PROTEIN 4"/>
    <property type="match status" value="1"/>
</dbReference>
<feature type="domain" description="HAT C-terminal dimerisation" evidence="2">
    <location>
        <begin position="437"/>
        <end position="516"/>
    </location>
</feature>
<dbReference type="EMBL" id="JAOPHQ010005406">
    <property type="protein sequence ID" value="KAK0135825.1"/>
    <property type="molecule type" value="Genomic_DNA"/>
</dbReference>
<evidence type="ECO:0000259" key="2">
    <source>
        <dbReference type="Pfam" id="PF05699"/>
    </source>
</evidence>
<evidence type="ECO:0000313" key="4">
    <source>
        <dbReference type="Proteomes" id="UP001174136"/>
    </source>
</evidence>
<reference evidence="3" key="1">
    <citation type="journal article" date="2023" name="Front. Mar. Sci.">
        <title>A new Merluccius polli reference genome to investigate the effects of global change in West African waters.</title>
        <authorList>
            <person name="Mateo J.L."/>
            <person name="Blanco-Fernandez C."/>
            <person name="Garcia-Vazquez E."/>
            <person name="Machado-Schiaffino G."/>
        </authorList>
    </citation>
    <scope>NUCLEOTIDE SEQUENCE</scope>
    <source>
        <strain evidence="3">C29</strain>
        <tissue evidence="3">Fin</tissue>
    </source>
</reference>
<feature type="region of interest" description="Disordered" evidence="1">
    <location>
        <begin position="378"/>
        <end position="435"/>
    </location>
</feature>
<dbReference type="InterPro" id="IPR008906">
    <property type="entry name" value="HATC_C_dom"/>
</dbReference>
<organism evidence="3 4">
    <name type="scientific">Merluccius polli</name>
    <name type="common">Benguela hake</name>
    <name type="synonym">Merluccius cadenati</name>
    <dbReference type="NCBI Taxonomy" id="89951"/>
    <lineage>
        <taxon>Eukaryota</taxon>
        <taxon>Metazoa</taxon>
        <taxon>Chordata</taxon>
        <taxon>Craniata</taxon>
        <taxon>Vertebrata</taxon>
        <taxon>Euteleostomi</taxon>
        <taxon>Actinopterygii</taxon>
        <taxon>Neopterygii</taxon>
        <taxon>Teleostei</taxon>
        <taxon>Neoteleostei</taxon>
        <taxon>Acanthomorphata</taxon>
        <taxon>Zeiogadaria</taxon>
        <taxon>Gadariae</taxon>
        <taxon>Gadiformes</taxon>
        <taxon>Gadoidei</taxon>
        <taxon>Merlucciidae</taxon>
        <taxon>Merluccius</taxon>
    </lineage>
</organism>
<evidence type="ECO:0000256" key="1">
    <source>
        <dbReference type="SAM" id="MobiDB-lite"/>
    </source>
</evidence>
<feature type="compositionally biased region" description="Acidic residues" evidence="1">
    <location>
        <begin position="419"/>
        <end position="430"/>
    </location>
</feature>
<dbReference type="SUPFAM" id="SSF53098">
    <property type="entry name" value="Ribonuclease H-like"/>
    <property type="match status" value="1"/>
</dbReference>
<comment type="caution">
    <text evidence="3">The sequence shown here is derived from an EMBL/GenBank/DDBJ whole genome shotgun (WGS) entry which is preliminary data.</text>
</comment>